<feature type="transmembrane region" description="Helical" evidence="2">
    <location>
        <begin position="267"/>
        <end position="285"/>
    </location>
</feature>
<feature type="transmembrane region" description="Helical" evidence="2">
    <location>
        <begin position="95"/>
        <end position="119"/>
    </location>
</feature>
<feature type="compositionally biased region" description="Basic and acidic residues" evidence="1">
    <location>
        <begin position="350"/>
        <end position="360"/>
    </location>
</feature>
<evidence type="ECO:0000313" key="4">
    <source>
        <dbReference type="Proteomes" id="UP000076761"/>
    </source>
</evidence>
<reference evidence="3 4" key="1">
    <citation type="journal article" date="2016" name="Mol. Biol. Evol.">
        <title>Comparative Genomics of Early-Diverging Mushroom-Forming Fungi Provides Insights into the Origins of Lignocellulose Decay Capabilities.</title>
        <authorList>
            <person name="Nagy L.G."/>
            <person name="Riley R."/>
            <person name="Tritt A."/>
            <person name="Adam C."/>
            <person name="Daum C."/>
            <person name="Floudas D."/>
            <person name="Sun H."/>
            <person name="Yadav J.S."/>
            <person name="Pangilinan J."/>
            <person name="Larsson K.H."/>
            <person name="Matsuura K."/>
            <person name="Barry K."/>
            <person name="Labutti K."/>
            <person name="Kuo R."/>
            <person name="Ohm R.A."/>
            <person name="Bhattacharya S.S."/>
            <person name="Shirouzu T."/>
            <person name="Yoshinaga Y."/>
            <person name="Martin F.M."/>
            <person name="Grigoriev I.V."/>
            <person name="Hibbett D.S."/>
        </authorList>
    </citation>
    <scope>NUCLEOTIDE SEQUENCE [LARGE SCALE GENOMIC DNA]</scope>
    <source>
        <strain evidence="3 4">HHB14362 ss-1</strain>
    </source>
</reference>
<organism evidence="3 4">
    <name type="scientific">Neolentinus lepideus HHB14362 ss-1</name>
    <dbReference type="NCBI Taxonomy" id="1314782"/>
    <lineage>
        <taxon>Eukaryota</taxon>
        <taxon>Fungi</taxon>
        <taxon>Dikarya</taxon>
        <taxon>Basidiomycota</taxon>
        <taxon>Agaricomycotina</taxon>
        <taxon>Agaricomycetes</taxon>
        <taxon>Gloeophyllales</taxon>
        <taxon>Gloeophyllaceae</taxon>
        <taxon>Neolentinus</taxon>
    </lineage>
</organism>
<feature type="region of interest" description="Disordered" evidence="1">
    <location>
        <begin position="319"/>
        <end position="360"/>
    </location>
</feature>
<dbReference type="InParanoid" id="A0A165UIF0"/>
<evidence type="ECO:0000256" key="1">
    <source>
        <dbReference type="SAM" id="MobiDB-lite"/>
    </source>
</evidence>
<proteinExistence type="predicted"/>
<keyword evidence="2" id="KW-0812">Transmembrane</keyword>
<name>A0A165UIF0_9AGAM</name>
<keyword evidence="2" id="KW-0472">Membrane</keyword>
<evidence type="ECO:0008006" key="5">
    <source>
        <dbReference type="Google" id="ProtNLM"/>
    </source>
</evidence>
<dbReference type="STRING" id="1314782.A0A165UIF0"/>
<feature type="transmembrane region" description="Helical" evidence="2">
    <location>
        <begin position="131"/>
        <end position="152"/>
    </location>
</feature>
<feature type="compositionally biased region" description="Basic and acidic residues" evidence="1">
    <location>
        <begin position="332"/>
        <end position="344"/>
    </location>
</feature>
<dbReference type="Proteomes" id="UP000076761">
    <property type="component" value="Unassembled WGS sequence"/>
</dbReference>
<dbReference type="AlphaFoldDB" id="A0A165UIF0"/>
<keyword evidence="2" id="KW-1133">Transmembrane helix</keyword>
<feature type="transmembrane region" description="Helical" evidence="2">
    <location>
        <begin position="48"/>
        <end position="68"/>
    </location>
</feature>
<feature type="transmembrane region" description="Helical" evidence="2">
    <location>
        <begin position="226"/>
        <end position="247"/>
    </location>
</feature>
<keyword evidence="4" id="KW-1185">Reference proteome</keyword>
<feature type="transmembrane region" description="Helical" evidence="2">
    <location>
        <begin position="12"/>
        <end position="36"/>
    </location>
</feature>
<protein>
    <recommendedName>
        <fullName evidence="5">Family A G protein-coupled receptor-like protein</fullName>
    </recommendedName>
</protein>
<feature type="transmembrane region" description="Helical" evidence="2">
    <location>
        <begin position="183"/>
        <end position="205"/>
    </location>
</feature>
<sequence>MSSLNWNQQSMVILLVSTYLYGAYTMIFGTCLYALIFRQKASPLRLKLLMVTVALYLLSTAQAAITFWQDFVTTDLEPDGSDGGDPALKHVNLQFALGSVIGDMLVPFANLIADGLLIWRCYVLWDRRPSIVVVPTILLLATTACGFAFAAFDIKAYSIRLVTPLGTVEPASERAKLATQENATIVAMSAASCVTNVLMSGLIAFRIWKLTRNMGERKRRYLRLAWLLLETGALYSMCLVLYAVFGGLNVTSTMGSITLGNGVVTNISQQLVGIIPTVIILLVALGKTVSDQTAEYSVKVHQNFRKGDQLSTIQFARQPSGVQTSDATCEVHSIEPRDRSDTLKSSDQGDPDKVRDVEAC</sequence>
<dbReference type="EMBL" id="KV425558">
    <property type="protein sequence ID" value="KZT28211.1"/>
    <property type="molecule type" value="Genomic_DNA"/>
</dbReference>
<evidence type="ECO:0000313" key="3">
    <source>
        <dbReference type="EMBL" id="KZT28211.1"/>
    </source>
</evidence>
<accession>A0A165UIF0</accession>
<evidence type="ECO:0000256" key="2">
    <source>
        <dbReference type="SAM" id="Phobius"/>
    </source>
</evidence>
<dbReference type="OrthoDB" id="3226582at2759"/>
<gene>
    <name evidence="3" type="ORF">NEOLEDRAFT_1129534</name>
</gene>